<dbReference type="Proteomes" id="UP001596267">
    <property type="component" value="Unassembled WGS sequence"/>
</dbReference>
<keyword evidence="6" id="KW-1185">Reference proteome</keyword>
<keyword evidence="1" id="KW-0805">Transcription regulation</keyword>
<comment type="caution">
    <text evidence="5">The sequence shown here is derived from an EMBL/GenBank/DDBJ whole genome shotgun (WGS) entry which is preliminary data.</text>
</comment>
<dbReference type="Gene3D" id="3.40.50.2300">
    <property type="match status" value="2"/>
</dbReference>
<keyword evidence="2 5" id="KW-0238">DNA-binding</keyword>
<evidence type="ECO:0000313" key="5">
    <source>
        <dbReference type="EMBL" id="MFC6386779.1"/>
    </source>
</evidence>
<dbReference type="Pfam" id="PF00356">
    <property type="entry name" value="LacI"/>
    <property type="match status" value="1"/>
</dbReference>
<dbReference type="PANTHER" id="PTHR30146">
    <property type="entry name" value="LACI-RELATED TRANSCRIPTIONAL REPRESSOR"/>
    <property type="match status" value="1"/>
</dbReference>
<name>A0ABW1WHS9_9BACL</name>
<dbReference type="CDD" id="cd01542">
    <property type="entry name" value="PBP1_TreR-like"/>
    <property type="match status" value="1"/>
</dbReference>
<reference evidence="6" key="1">
    <citation type="journal article" date="2019" name="Int. J. Syst. Evol. Microbiol.">
        <title>The Global Catalogue of Microorganisms (GCM) 10K type strain sequencing project: providing services to taxonomists for standard genome sequencing and annotation.</title>
        <authorList>
            <consortium name="The Broad Institute Genomics Platform"/>
            <consortium name="The Broad Institute Genome Sequencing Center for Infectious Disease"/>
            <person name="Wu L."/>
            <person name="Ma J."/>
        </authorList>
    </citation>
    <scope>NUCLEOTIDE SEQUENCE [LARGE SCALE GENOMIC DNA]</scope>
    <source>
        <strain evidence="6">CCUG 42001</strain>
    </source>
</reference>
<feature type="domain" description="HTH lacI-type" evidence="4">
    <location>
        <begin position="2"/>
        <end position="56"/>
    </location>
</feature>
<proteinExistence type="predicted"/>
<dbReference type="SUPFAM" id="SSF53822">
    <property type="entry name" value="Periplasmic binding protein-like I"/>
    <property type="match status" value="1"/>
</dbReference>
<dbReference type="GO" id="GO:0003677">
    <property type="term" value="F:DNA binding"/>
    <property type="evidence" value="ECO:0007669"/>
    <property type="project" value="UniProtKB-KW"/>
</dbReference>
<dbReference type="Pfam" id="PF13377">
    <property type="entry name" value="Peripla_BP_3"/>
    <property type="match status" value="1"/>
</dbReference>
<sequence length="329" mass="36952">MTTIKEIASMAGVSQSTVSRMMNQSGYVSEEARKRILHVIKETEYIPSTQAKAMRTKKSNVIGVILPRISTQTPSQYVSGIDRVLSKRGFQILLVNTNLQREKEIEYLKLMKSRQVDGIILIATNDSDELIKEIRNVKLPFVAVGQSLDGFSCVVQDDFRAAEELMTYLINKGHVKIGYIGVDERDRSVGYLRKAAYRHVAEKHKLELERSWMQIGDFSTMSGYKAMGKMLTQSIEAPTAVFVATEHMAIGAMKYLKEHNYRIPEDIAIVGVGHSELGEYVEPSLTTISYPNEDAGVQAGKLLLNQIKNINTVPEKIVMNYTLLERDSV</sequence>
<evidence type="ECO:0000256" key="2">
    <source>
        <dbReference type="ARBA" id="ARBA00023125"/>
    </source>
</evidence>
<dbReference type="EMBL" id="JBHSTQ010000008">
    <property type="protein sequence ID" value="MFC6386779.1"/>
    <property type="molecule type" value="Genomic_DNA"/>
</dbReference>
<dbReference type="PRINTS" id="PR00036">
    <property type="entry name" value="HTHLACI"/>
</dbReference>
<dbReference type="RefSeq" id="WP_253054711.1">
    <property type="nucleotide sequence ID" value="NZ_JAMXWN010000008.1"/>
</dbReference>
<dbReference type="PANTHER" id="PTHR30146:SF109">
    <property type="entry name" value="HTH-TYPE TRANSCRIPTIONAL REGULATOR GALS"/>
    <property type="match status" value="1"/>
</dbReference>
<dbReference type="InterPro" id="IPR046335">
    <property type="entry name" value="LacI/GalR-like_sensor"/>
</dbReference>
<evidence type="ECO:0000313" key="6">
    <source>
        <dbReference type="Proteomes" id="UP001596267"/>
    </source>
</evidence>
<gene>
    <name evidence="5" type="ORF">ACFP7A_09195</name>
</gene>
<evidence type="ECO:0000259" key="4">
    <source>
        <dbReference type="PROSITE" id="PS50932"/>
    </source>
</evidence>
<dbReference type="SUPFAM" id="SSF47413">
    <property type="entry name" value="lambda repressor-like DNA-binding domains"/>
    <property type="match status" value="1"/>
</dbReference>
<protein>
    <submittedName>
        <fullName evidence="5">LacI family DNA-binding transcriptional regulator</fullName>
    </submittedName>
</protein>
<dbReference type="PROSITE" id="PS50932">
    <property type="entry name" value="HTH_LACI_2"/>
    <property type="match status" value="1"/>
</dbReference>
<dbReference type="Gene3D" id="1.10.260.40">
    <property type="entry name" value="lambda repressor-like DNA-binding domains"/>
    <property type="match status" value="1"/>
</dbReference>
<dbReference type="InterPro" id="IPR000843">
    <property type="entry name" value="HTH_LacI"/>
</dbReference>
<dbReference type="InterPro" id="IPR028082">
    <property type="entry name" value="Peripla_BP_I"/>
</dbReference>
<evidence type="ECO:0000256" key="1">
    <source>
        <dbReference type="ARBA" id="ARBA00023015"/>
    </source>
</evidence>
<dbReference type="PROSITE" id="PS00356">
    <property type="entry name" value="HTH_LACI_1"/>
    <property type="match status" value="1"/>
</dbReference>
<evidence type="ECO:0000256" key="3">
    <source>
        <dbReference type="ARBA" id="ARBA00023163"/>
    </source>
</evidence>
<dbReference type="CDD" id="cd01392">
    <property type="entry name" value="HTH_LacI"/>
    <property type="match status" value="1"/>
</dbReference>
<accession>A0ABW1WHS9</accession>
<dbReference type="InterPro" id="IPR010982">
    <property type="entry name" value="Lambda_DNA-bd_dom_sf"/>
</dbReference>
<organism evidence="5 6">
    <name type="scientific">Sporolactobacillus kofuensis</name>
    <dbReference type="NCBI Taxonomy" id="269672"/>
    <lineage>
        <taxon>Bacteria</taxon>
        <taxon>Bacillati</taxon>
        <taxon>Bacillota</taxon>
        <taxon>Bacilli</taxon>
        <taxon>Bacillales</taxon>
        <taxon>Sporolactobacillaceae</taxon>
        <taxon>Sporolactobacillus</taxon>
    </lineage>
</organism>
<keyword evidence="3" id="KW-0804">Transcription</keyword>
<dbReference type="SMART" id="SM00354">
    <property type="entry name" value="HTH_LACI"/>
    <property type="match status" value="1"/>
</dbReference>